<evidence type="ECO:0000259" key="4">
    <source>
        <dbReference type="Pfam" id="PF19290"/>
    </source>
</evidence>
<feature type="domain" description="Metalloprotease TldD/E C-terminal" evidence="3">
    <location>
        <begin position="231"/>
        <end position="447"/>
    </location>
</feature>
<evidence type="ECO:0000259" key="2">
    <source>
        <dbReference type="Pfam" id="PF01523"/>
    </source>
</evidence>
<dbReference type="Pfam" id="PF19289">
    <property type="entry name" value="PmbA_TldD_3rd"/>
    <property type="match status" value="1"/>
</dbReference>
<evidence type="ECO:0000259" key="3">
    <source>
        <dbReference type="Pfam" id="PF19289"/>
    </source>
</evidence>
<dbReference type="OrthoDB" id="9803618at2"/>
<sequence length="448" mass="46681">MLSPEQASDRARDLVERARRAGADAADAVYGSNASEGIQIRLGKLEDVERSESEHIALRVFLGHRSASIGSSDLSPAALDELAARAVDMARAAPEDRYAGLAPKELLARGPFPELDLIETYEPSPQTLRAMAEEAEDAARAIAGVTNSDGASASAGSGVFALSTSHGFTGGYASTHHSISVSVVGGEGAGKQRDNAWRTAHHSGDLPPAAEIGKLAGERTVARLGSMRMKSGPMPVVFDPRVAGTLLGHLIGAMSGSSIARRSSFLLDKLEEQIFAPGIEVVERPHNPRGLRSRPFDGEGLPTVARNLVEDGRITGWLLESASARQLGLQPTGHAARNGGGAPSVSVGNVHLAAGALSPAELMADIKEGVYVTELIGQGVNGVTGDYSRGASGFRIVNGELAGPISEFTVAGNLLSMFAKLTPASDLEWYRAINVPTVRVDGMTVAGD</sequence>
<keyword evidence="6" id="KW-1185">Reference proteome</keyword>
<name>A0A0B1ZJE5_9SPHN</name>
<dbReference type="GO" id="GO:0008237">
    <property type="term" value="F:metallopeptidase activity"/>
    <property type="evidence" value="ECO:0007669"/>
    <property type="project" value="InterPro"/>
</dbReference>
<dbReference type="InterPro" id="IPR036059">
    <property type="entry name" value="TldD/PmbA_sf"/>
</dbReference>
<gene>
    <name evidence="5" type="ORF">LK12_20045</name>
</gene>
<reference evidence="5 6" key="1">
    <citation type="submission" date="2014-10" db="EMBL/GenBank/DDBJ databases">
        <title>Genome sequence of Novosphingobium malaysiense MUSC 273(T).</title>
        <authorList>
            <person name="Lee L.-H."/>
        </authorList>
    </citation>
    <scope>NUCLEOTIDE SEQUENCE [LARGE SCALE GENOMIC DNA]</scope>
    <source>
        <strain evidence="5 6">MUSC 273</strain>
    </source>
</reference>
<dbReference type="PANTHER" id="PTHR43421">
    <property type="entry name" value="METALLOPROTEASE PMBA"/>
    <property type="match status" value="1"/>
</dbReference>
<dbReference type="InterPro" id="IPR045570">
    <property type="entry name" value="Metalloprtase-TldD/E_cen_dom"/>
</dbReference>
<dbReference type="EMBL" id="JTDI01000007">
    <property type="protein sequence ID" value="KHK89423.1"/>
    <property type="molecule type" value="Genomic_DNA"/>
</dbReference>
<evidence type="ECO:0000256" key="1">
    <source>
        <dbReference type="ARBA" id="ARBA00005836"/>
    </source>
</evidence>
<dbReference type="AlphaFoldDB" id="A0A0B1ZJE5"/>
<dbReference type="Gene3D" id="3.30.2290.10">
    <property type="entry name" value="PmbA/TldD superfamily"/>
    <property type="match status" value="1"/>
</dbReference>
<proteinExistence type="inferred from homology"/>
<comment type="similarity">
    <text evidence="1">Belongs to the peptidase U62 family.</text>
</comment>
<evidence type="ECO:0000313" key="6">
    <source>
        <dbReference type="Proteomes" id="UP000031057"/>
    </source>
</evidence>
<evidence type="ECO:0000313" key="5">
    <source>
        <dbReference type="EMBL" id="KHK89423.1"/>
    </source>
</evidence>
<protein>
    <submittedName>
        <fullName evidence="5">Modulator protein</fullName>
    </submittedName>
</protein>
<dbReference type="RefSeq" id="WP_039288224.1">
    <property type="nucleotide sequence ID" value="NZ_JTDI01000007.1"/>
</dbReference>
<dbReference type="STRING" id="1348853.LK12_20045"/>
<dbReference type="InterPro" id="IPR047657">
    <property type="entry name" value="PmbA"/>
</dbReference>
<dbReference type="InterPro" id="IPR045569">
    <property type="entry name" value="Metalloprtase-TldD/E_C"/>
</dbReference>
<dbReference type="GO" id="GO:0006508">
    <property type="term" value="P:proteolysis"/>
    <property type="evidence" value="ECO:0007669"/>
    <property type="project" value="InterPro"/>
</dbReference>
<dbReference type="SUPFAM" id="SSF111283">
    <property type="entry name" value="Putative modulator of DNA gyrase, PmbA/TldD"/>
    <property type="match status" value="1"/>
</dbReference>
<dbReference type="InterPro" id="IPR002510">
    <property type="entry name" value="Metalloprtase-TldD/E_N"/>
</dbReference>
<feature type="domain" description="Metalloprotease TldD/E N-terminal" evidence="2">
    <location>
        <begin position="26"/>
        <end position="90"/>
    </location>
</feature>
<organism evidence="5 6">
    <name type="scientific">Novosphingobium malaysiense</name>
    <dbReference type="NCBI Taxonomy" id="1348853"/>
    <lineage>
        <taxon>Bacteria</taxon>
        <taxon>Pseudomonadati</taxon>
        <taxon>Pseudomonadota</taxon>
        <taxon>Alphaproteobacteria</taxon>
        <taxon>Sphingomonadales</taxon>
        <taxon>Sphingomonadaceae</taxon>
        <taxon>Novosphingobium</taxon>
    </lineage>
</organism>
<comment type="caution">
    <text evidence="5">The sequence shown here is derived from an EMBL/GenBank/DDBJ whole genome shotgun (WGS) entry which is preliminary data.</text>
</comment>
<dbReference type="InterPro" id="IPR035068">
    <property type="entry name" value="TldD/PmbA_N"/>
</dbReference>
<dbReference type="Pfam" id="PF19290">
    <property type="entry name" value="PmbA_TldD_2nd"/>
    <property type="match status" value="1"/>
</dbReference>
<dbReference type="Proteomes" id="UP000031057">
    <property type="component" value="Unassembled WGS sequence"/>
</dbReference>
<dbReference type="Pfam" id="PF01523">
    <property type="entry name" value="PmbA_TldD_1st"/>
    <property type="match status" value="1"/>
</dbReference>
<dbReference type="PANTHER" id="PTHR43421:SF1">
    <property type="entry name" value="METALLOPROTEASE PMBA"/>
    <property type="match status" value="1"/>
</dbReference>
<feature type="domain" description="Metalloprotease TldD/E central" evidence="4">
    <location>
        <begin position="122"/>
        <end position="224"/>
    </location>
</feature>
<dbReference type="GO" id="GO:0005829">
    <property type="term" value="C:cytosol"/>
    <property type="evidence" value="ECO:0007669"/>
    <property type="project" value="TreeGrafter"/>
</dbReference>
<accession>A0A0B1ZJE5</accession>